<comment type="cofactor">
    <cofactor evidence="8">
        <name>Zn(2+)</name>
        <dbReference type="ChEBI" id="CHEBI:29105"/>
    </cofactor>
    <text evidence="8">Binds 1 zinc ion per subunit.</text>
</comment>
<dbReference type="SUPFAM" id="SSF55486">
    <property type="entry name" value="Metalloproteases ('zincins'), catalytic domain"/>
    <property type="match status" value="2"/>
</dbReference>
<evidence type="ECO:0000313" key="13">
    <source>
        <dbReference type="EMBL" id="GIL86353.1"/>
    </source>
</evidence>
<feature type="domain" description="EGF-like" evidence="12">
    <location>
        <begin position="677"/>
        <end position="717"/>
    </location>
</feature>
<protein>
    <recommendedName>
        <fullName evidence="12">EGF-like domain-containing protein</fullName>
    </recommendedName>
</protein>
<keyword evidence="11" id="KW-0472">Membrane</keyword>
<dbReference type="GO" id="GO:0005737">
    <property type="term" value="C:cytoplasm"/>
    <property type="evidence" value="ECO:0007669"/>
    <property type="project" value="TreeGrafter"/>
</dbReference>
<feature type="region of interest" description="Disordered" evidence="10">
    <location>
        <begin position="137"/>
        <end position="158"/>
    </location>
</feature>
<feature type="region of interest" description="Disordered" evidence="10">
    <location>
        <begin position="866"/>
        <end position="905"/>
    </location>
</feature>
<comment type="caution">
    <text evidence="13">The sequence shown here is derived from an EMBL/GenBank/DDBJ whole genome shotgun (WGS) entry which is preliminary data.</text>
</comment>
<dbReference type="PROSITE" id="PS50026">
    <property type="entry name" value="EGF_3"/>
    <property type="match status" value="1"/>
</dbReference>
<comment type="similarity">
    <text evidence="1">Belongs to the peptidase M8 family.</text>
</comment>
<evidence type="ECO:0000256" key="11">
    <source>
        <dbReference type="SAM" id="Phobius"/>
    </source>
</evidence>
<organism evidence="13 15">
    <name type="scientific">Volvox reticuliferus</name>
    <dbReference type="NCBI Taxonomy" id="1737510"/>
    <lineage>
        <taxon>Eukaryota</taxon>
        <taxon>Viridiplantae</taxon>
        <taxon>Chlorophyta</taxon>
        <taxon>core chlorophytes</taxon>
        <taxon>Chlorophyceae</taxon>
        <taxon>CS clade</taxon>
        <taxon>Chlamydomonadales</taxon>
        <taxon>Volvocaceae</taxon>
        <taxon>Volvox</taxon>
    </lineage>
</organism>
<accession>A0A8J4CQ80</accession>
<dbReference type="Gene3D" id="3.10.170.20">
    <property type="match status" value="1"/>
</dbReference>
<keyword evidence="2" id="KW-0645">Protease</keyword>
<dbReference type="GO" id="GO:0006508">
    <property type="term" value="P:proteolysis"/>
    <property type="evidence" value="ECO:0007669"/>
    <property type="project" value="UniProtKB-KW"/>
</dbReference>
<dbReference type="GO" id="GO:0007155">
    <property type="term" value="P:cell adhesion"/>
    <property type="evidence" value="ECO:0007669"/>
    <property type="project" value="InterPro"/>
</dbReference>
<comment type="caution">
    <text evidence="9">Lacks conserved residue(s) required for the propagation of feature annotation.</text>
</comment>
<feature type="region of interest" description="Disordered" evidence="10">
    <location>
        <begin position="1133"/>
        <end position="1158"/>
    </location>
</feature>
<evidence type="ECO:0000256" key="10">
    <source>
        <dbReference type="SAM" id="MobiDB-lite"/>
    </source>
</evidence>
<gene>
    <name evidence="13" type="ORF">Vretifemale_14662</name>
    <name evidence="14" type="ORF">Vretimale_11699</name>
</gene>
<feature type="region of interest" description="Disordered" evidence="10">
    <location>
        <begin position="1074"/>
        <end position="1093"/>
    </location>
</feature>
<dbReference type="EMBL" id="BNCQ01000024">
    <property type="protein sequence ID" value="GIM07615.1"/>
    <property type="molecule type" value="Genomic_DNA"/>
</dbReference>
<feature type="transmembrane region" description="Helical" evidence="11">
    <location>
        <begin position="911"/>
        <end position="932"/>
    </location>
</feature>
<evidence type="ECO:0000256" key="5">
    <source>
        <dbReference type="ARBA" id="ARBA00022833"/>
    </source>
</evidence>
<evidence type="ECO:0000256" key="1">
    <source>
        <dbReference type="ARBA" id="ARBA00005860"/>
    </source>
</evidence>
<dbReference type="PROSITE" id="PS01186">
    <property type="entry name" value="EGF_2"/>
    <property type="match status" value="1"/>
</dbReference>
<dbReference type="PANTHER" id="PTHR10942:SF0">
    <property type="entry name" value="LEISHMANOLYSIN-LIKE PEPTIDASE"/>
    <property type="match status" value="1"/>
</dbReference>
<evidence type="ECO:0000256" key="9">
    <source>
        <dbReference type="PROSITE-ProRule" id="PRU00076"/>
    </source>
</evidence>
<dbReference type="InterPro" id="IPR001577">
    <property type="entry name" value="Peptidase_M8"/>
</dbReference>
<keyword evidence="3 8" id="KW-0479">Metal-binding</keyword>
<dbReference type="GO" id="GO:0046872">
    <property type="term" value="F:metal ion binding"/>
    <property type="evidence" value="ECO:0007669"/>
    <property type="project" value="UniProtKB-KW"/>
</dbReference>
<evidence type="ECO:0000313" key="14">
    <source>
        <dbReference type="EMBL" id="GIM07615.1"/>
    </source>
</evidence>
<feature type="region of interest" description="Disordered" evidence="10">
    <location>
        <begin position="1037"/>
        <end position="1058"/>
    </location>
</feature>
<dbReference type="GO" id="GO:0016020">
    <property type="term" value="C:membrane"/>
    <property type="evidence" value="ECO:0007669"/>
    <property type="project" value="InterPro"/>
</dbReference>
<keyword evidence="11" id="KW-0812">Transmembrane</keyword>
<feature type="compositionally biased region" description="Low complexity" evidence="10">
    <location>
        <begin position="880"/>
        <end position="889"/>
    </location>
</feature>
<evidence type="ECO:0000256" key="4">
    <source>
        <dbReference type="ARBA" id="ARBA00022801"/>
    </source>
</evidence>
<evidence type="ECO:0000256" key="7">
    <source>
        <dbReference type="PIRSR" id="PIRSR601577-1"/>
    </source>
</evidence>
<evidence type="ECO:0000313" key="15">
    <source>
        <dbReference type="Proteomes" id="UP000747110"/>
    </source>
</evidence>
<dbReference type="Gene3D" id="3.90.132.10">
    <property type="entry name" value="Leishmanolysin , domain 2"/>
    <property type="match status" value="1"/>
</dbReference>
<proteinExistence type="inferred from homology"/>
<feature type="compositionally biased region" description="Low complexity" evidence="10">
    <location>
        <begin position="973"/>
        <end position="986"/>
    </location>
</feature>
<keyword evidence="11" id="KW-1133">Transmembrane helix</keyword>
<evidence type="ECO:0000259" key="12">
    <source>
        <dbReference type="PROSITE" id="PS50026"/>
    </source>
</evidence>
<evidence type="ECO:0000256" key="2">
    <source>
        <dbReference type="ARBA" id="ARBA00022670"/>
    </source>
</evidence>
<dbReference type="OrthoDB" id="527990at2759"/>
<dbReference type="PROSITE" id="PS00022">
    <property type="entry name" value="EGF_1"/>
    <property type="match status" value="1"/>
</dbReference>
<dbReference type="InterPro" id="IPR000742">
    <property type="entry name" value="EGF"/>
</dbReference>
<reference evidence="13" key="1">
    <citation type="journal article" date="2021" name="Proc. Natl. Acad. Sci. U.S.A.">
        <title>Three genomes in the algal genus Volvox reveal the fate of a haploid sex-determining region after a transition to homothallism.</title>
        <authorList>
            <person name="Yamamoto K."/>
            <person name="Hamaji T."/>
            <person name="Kawai-Toyooka H."/>
            <person name="Matsuzaki R."/>
            <person name="Takahashi F."/>
            <person name="Nishimura Y."/>
            <person name="Kawachi M."/>
            <person name="Noguchi H."/>
            <person name="Minakuchi Y."/>
            <person name="Umen J.G."/>
            <person name="Toyoda A."/>
            <person name="Nozaki H."/>
        </authorList>
    </citation>
    <scope>NUCLEOTIDE SEQUENCE</scope>
    <source>
        <strain evidence="14">NIES-3785</strain>
        <strain evidence="13">NIES-3786</strain>
    </source>
</reference>
<feature type="compositionally biased region" description="Low complexity" evidence="10">
    <location>
        <begin position="1133"/>
        <end position="1150"/>
    </location>
</feature>
<keyword evidence="6 8" id="KW-0482">Metalloprotease</keyword>
<dbReference type="EMBL" id="BNCP01000036">
    <property type="protein sequence ID" value="GIL86353.1"/>
    <property type="molecule type" value="Genomic_DNA"/>
</dbReference>
<keyword evidence="9" id="KW-0245">EGF-like domain</keyword>
<feature type="compositionally biased region" description="Pro residues" evidence="10">
    <location>
        <begin position="138"/>
        <end position="155"/>
    </location>
</feature>
<evidence type="ECO:0000256" key="8">
    <source>
        <dbReference type="PIRSR" id="PIRSR601577-2"/>
    </source>
</evidence>
<name>A0A8J4CQ80_9CHLO</name>
<dbReference type="PANTHER" id="PTHR10942">
    <property type="entry name" value="LEISHMANOLYSIN-LIKE PEPTIDASE"/>
    <property type="match status" value="1"/>
</dbReference>
<sequence length="1158" mass="118869">MMNNRFIQPYDALCCSFGRKSHCLVMVPGRSETVQRNLYTTILSNSLQTRKFLSQGWNRTVDLSAGAALILCSVAFTQQSPITLTIEYQLAHNLTAGQHGLLKSVVSAAYRTLQKYVLTKTPAAPLLCERVCRTYHSPAPPPQQSQPPLPPPAAPAPAASWDGGRTVVKCYPDFSASSIDVRLQTCGLAMINRTHVQDPATLAAGADAAGGVSLDGGRGEVTDLYLYVTASPVPAYCTESGSDKGMQFYTCMYDSTTGRPTMSSLNVCPQALNLYDVDALVSRALRELIRALGVERVGFFGLAPSETYMSYIVLDVDPAELPTRFLATPRVKQAVRDFFGCDSAPGALLEDSFVTNAALYDSSVVMDEGEVLEDPDYLSRAAVAFAGWETTHFQGDILIADPDPIPAAGTSPQVTPLTLALLGDTTWYDVVGPSEAGYWSWGRGRGCALATRHCFTLLNNITASEGGVPDGGGSLTAYTGMDPDEVLFCEPASYGTSTRSCTPGGFSVGTCRTRPITTGSACGLITSISPGVGTCTARELEVAELSAGDTAAAATYGWTSGAASRCLPLAWPWIARPLPDSAAAAVVGATAFPDPTPSPPVGASCFQTSCSSTGELWVHVLGTAVPCPVGAVLNLTASGAGAVAGGRLMQALLGPCPDATAICGVYGSGGGSSGVLDPSGCNPATTCSPRGGECRPVNSGIAMRCFCRPGYGGTACQQFLGTTYDDGGGVAGPAVENLAKVASTFAVLETSIRVQIALPDFLMRQSDFLGAIDRVMNLDASISSQKLAVARVYGMSYLPSLEVGTSSLQGVRQEQTQVVVRFFAANVQERNLFLAAIENEADRVTAALDEAQFPVGGSGISYLGEAAVRIPGPPSPPPSQSSLPSRSSPLPSPPSSSPSDKSNGLTGNEKAALGVGITFGVILLVLLGVLIYQIIPSANAKQADARDPQSVELMGRFNNALFSTPILGQPPHARAGSATTGSTTGSPKGAVATNTSAAVDQLPAKNPAAVIVTVGVPATSSSVPADFHCPLKVLPGGGSGGNGSPEIEPQLSSEGVRGSTIHKTVAMEKSNLAEGREGAGGDNVGEQAPAARPTPAIAAPLAICSTGGDSAKAADGGTAVGASSDIGGGIAPATASPAAAAATPSPFAMAGTIEAPRK</sequence>
<keyword evidence="4" id="KW-0378">Hydrolase</keyword>
<feature type="disulfide bond" evidence="9">
    <location>
        <begin position="707"/>
        <end position="716"/>
    </location>
</feature>
<keyword evidence="15" id="KW-1185">Reference proteome</keyword>
<dbReference type="Proteomes" id="UP000722791">
    <property type="component" value="Unassembled WGS sequence"/>
</dbReference>
<feature type="binding site" evidence="8">
    <location>
        <position position="392"/>
    </location>
    <ligand>
        <name>Zn(2+)</name>
        <dbReference type="ChEBI" id="CHEBI:29105"/>
        <note>catalytic</note>
    </ligand>
</feature>
<keyword evidence="9" id="KW-1015">Disulfide bond</keyword>
<evidence type="ECO:0000256" key="3">
    <source>
        <dbReference type="ARBA" id="ARBA00022723"/>
    </source>
</evidence>
<keyword evidence="5 8" id="KW-0862">Zinc</keyword>
<dbReference type="Proteomes" id="UP000747110">
    <property type="component" value="Unassembled WGS sequence"/>
</dbReference>
<dbReference type="AlphaFoldDB" id="A0A8J4CQ80"/>
<dbReference type="GO" id="GO:0004222">
    <property type="term" value="F:metalloendopeptidase activity"/>
    <property type="evidence" value="ECO:0007669"/>
    <property type="project" value="InterPro"/>
</dbReference>
<feature type="active site" evidence="7">
    <location>
        <position position="287"/>
    </location>
</feature>
<evidence type="ECO:0000256" key="6">
    <source>
        <dbReference type="ARBA" id="ARBA00023049"/>
    </source>
</evidence>
<feature type="region of interest" description="Disordered" evidence="10">
    <location>
        <begin position="965"/>
        <end position="991"/>
    </location>
</feature>